<reference evidence="1" key="1">
    <citation type="submission" date="2021-10" db="EMBL/GenBank/DDBJ databases">
        <title>Melipona bicolor Genome sequencing and assembly.</title>
        <authorList>
            <person name="Araujo N.S."/>
            <person name="Arias M.C."/>
        </authorList>
    </citation>
    <scope>NUCLEOTIDE SEQUENCE</scope>
    <source>
        <strain evidence="1">USP_2M_L1-L4_2017</strain>
        <tissue evidence="1">Whole body</tissue>
    </source>
</reference>
<dbReference type="AlphaFoldDB" id="A0AA40FJ36"/>
<evidence type="ECO:0000313" key="1">
    <source>
        <dbReference type="EMBL" id="KAK1120008.1"/>
    </source>
</evidence>
<sequence>MVMLHGRWPSRGQEDGFRGTIKTILENGARHVDLEVERVHSATITVPRNIEVVVGQAQVVHVQNGIVAHRIFPSLWIVHKSTRSDSHIVLSPFNVILCNIT</sequence>
<gene>
    <name evidence="1" type="ORF">K0M31_012738</name>
</gene>
<organism evidence="1 2">
    <name type="scientific">Melipona bicolor</name>
    <dbReference type="NCBI Taxonomy" id="60889"/>
    <lineage>
        <taxon>Eukaryota</taxon>
        <taxon>Metazoa</taxon>
        <taxon>Ecdysozoa</taxon>
        <taxon>Arthropoda</taxon>
        <taxon>Hexapoda</taxon>
        <taxon>Insecta</taxon>
        <taxon>Pterygota</taxon>
        <taxon>Neoptera</taxon>
        <taxon>Endopterygota</taxon>
        <taxon>Hymenoptera</taxon>
        <taxon>Apocrita</taxon>
        <taxon>Aculeata</taxon>
        <taxon>Apoidea</taxon>
        <taxon>Anthophila</taxon>
        <taxon>Apidae</taxon>
        <taxon>Melipona</taxon>
    </lineage>
</organism>
<dbReference type="EMBL" id="JAHYIQ010000033">
    <property type="protein sequence ID" value="KAK1120008.1"/>
    <property type="molecule type" value="Genomic_DNA"/>
</dbReference>
<accession>A0AA40FJ36</accession>
<comment type="caution">
    <text evidence="1">The sequence shown here is derived from an EMBL/GenBank/DDBJ whole genome shotgun (WGS) entry which is preliminary data.</text>
</comment>
<protein>
    <submittedName>
        <fullName evidence="1">Uncharacterized protein</fullName>
    </submittedName>
</protein>
<dbReference type="Proteomes" id="UP001177670">
    <property type="component" value="Unassembled WGS sequence"/>
</dbReference>
<proteinExistence type="predicted"/>
<keyword evidence="2" id="KW-1185">Reference proteome</keyword>
<name>A0AA40FJ36_9HYME</name>
<evidence type="ECO:0000313" key="2">
    <source>
        <dbReference type="Proteomes" id="UP001177670"/>
    </source>
</evidence>